<evidence type="ECO:0000256" key="1">
    <source>
        <dbReference type="ARBA" id="ARBA00004062"/>
    </source>
</evidence>
<feature type="coiled-coil region" evidence="13">
    <location>
        <begin position="409"/>
        <end position="436"/>
    </location>
</feature>
<evidence type="ECO:0000256" key="2">
    <source>
        <dbReference type="ARBA" id="ARBA00004123"/>
    </source>
</evidence>
<feature type="compositionally biased region" description="Polar residues" evidence="14">
    <location>
        <begin position="454"/>
        <end position="464"/>
    </location>
</feature>
<evidence type="ECO:0000259" key="16">
    <source>
        <dbReference type="PROSITE" id="PS50174"/>
    </source>
</evidence>
<dbReference type="InterPro" id="IPR000571">
    <property type="entry name" value="Znf_CCCH"/>
</dbReference>
<dbReference type="SMART" id="SM00356">
    <property type="entry name" value="ZnF_C3H1"/>
    <property type="match status" value="1"/>
</dbReference>
<dbReference type="EMBL" id="BGZK01000967">
    <property type="protein sequence ID" value="GBP66785.1"/>
    <property type="molecule type" value="Genomic_DNA"/>
</dbReference>
<feature type="domain" description="G-patch" evidence="16">
    <location>
        <begin position="348"/>
        <end position="394"/>
    </location>
</feature>
<feature type="domain" description="C3H1-type" evidence="15">
    <location>
        <begin position="172"/>
        <end position="200"/>
    </location>
</feature>
<dbReference type="PROSITE" id="PS50174">
    <property type="entry name" value="G_PATCH"/>
    <property type="match status" value="1"/>
</dbReference>
<feature type="region of interest" description="Disordered" evidence="14">
    <location>
        <begin position="444"/>
        <end position="464"/>
    </location>
</feature>
<feature type="coiled-coil region" evidence="13">
    <location>
        <begin position="468"/>
        <end position="526"/>
    </location>
</feature>
<evidence type="ECO:0000256" key="8">
    <source>
        <dbReference type="ARBA" id="ARBA00023015"/>
    </source>
</evidence>
<dbReference type="PANTHER" id="PTHR46297:SF1">
    <property type="entry name" value="ZINC FINGER CCCH-TYPE WITH G PATCH DOMAIN-CONTAINING PROTEIN"/>
    <property type="match status" value="1"/>
</dbReference>
<keyword evidence="13" id="KW-0175">Coiled coil</keyword>
<evidence type="ECO:0000313" key="18">
    <source>
        <dbReference type="Proteomes" id="UP000299102"/>
    </source>
</evidence>
<gene>
    <name evidence="17" type="ORF">EVAR_48192_1</name>
</gene>
<keyword evidence="9" id="KW-0238">DNA-binding</keyword>
<dbReference type="GO" id="GO:0000978">
    <property type="term" value="F:RNA polymerase II cis-regulatory region sequence-specific DNA binding"/>
    <property type="evidence" value="ECO:0007669"/>
    <property type="project" value="TreeGrafter"/>
</dbReference>
<evidence type="ECO:0000256" key="5">
    <source>
        <dbReference type="ARBA" id="ARBA00022723"/>
    </source>
</evidence>
<feature type="zinc finger region" description="C3H1-type" evidence="12">
    <location>
        <begin position="172"/>
        <end position="200"/>
    </location>
</feature>
<keyword evidence="7 12" id="KW-0862">Zinc</keyword>
<dbReference type="Proteomes" id="UP000299102">
    <property type="component" value="Unassembled WGS sequence"/>
</dbReference>
<evidence type="ECO:0000313" key="17">
    <source>
        <dbReference type="EMBL" id="GBP66785.1"/>
    </source>
</evidence>
<proteinExistence type="predicted"/>
<comment type="caution">
    <text evidence="17">The sequence shown here is derived from an EMBL/GenBank/DDBJ whole genome shotgun (WGS) entry which is preliminary data.</text>
</comment>
<dbReference type="InterPro" id="IPR000467">
    <property type="entry name" value="G_patch_dom"/>
</dbReference>
<dbReference type="PROSITE" id="PS50103">
    <property type="entry name" value="ZF_C3H1"/>
    <property type="match status" value="1"/>
</dbReference>
<dbReference type="PANTHER" id="PTHR46297">
    <property type="entry name" value="ZINC FINGER CCCH-TYPE WITH G PATCH DOMAIN-CONTAINING PROTEIN"/>
    <property type="match status" value="1"/>
</dbReference>
<keyword evidence="5 12" id="KW-0479">Metal-binding</keyword>
<dbReference type="AlphaFoldDB" id="A0A4C1XX99"/>
<dbReference type="STRING" id="151549.A0A4C1XX99"/>
<evidence type="ECO:0000256" key="7">
    <source>
        <dbReference type="ARBA" id="ARBA00022833"/>
    </source>
</evidence>
<keyword evidence="8" id="KW-0805">Transcription regulation</keyword>
<protein>
    <recommendedName>
        <fullName evidence="3">Zinc finger CCCH-type with G patch domain-containing protein</fullName>
    </recommendedName>
</protein>
<dbReference type="GO" id="GO:0001227">
    <property type="term" value="F:DNA-binding transcription repressor activity, RNA polymerase II-specific"/>
    <property type="evidence" value="ECO:0007669"/>
    <property type="project" value="TreeGrafter"/>
</dbReference>
<feature type="coiled-coil region" evidence="13">
    <location>
        <begin position="3"/>
        <end position="30"/>
    </location>
</feature>
<evidence type="ECO:0000256" key="12">
    <source>
        <dbReference type="PROSITE-ProRule" id="PRU00723"/>
    </source>
</evidence>
<evidence type="ECO:0000256" key="13">
    <source>
        <dbReference type="SAM" id="Coils"/>
    </source>
</evidence>
<organism evidence="17 18">
    <name type="scientific">Eumeta variegata</name>
    <name type="common">Bagworm moth</name>
    <name type="synonym">Eumeta japonica</name>
    <dbReference type="NCBI Taxonomy" id="151549"/>
    <lineage>
        <taxon>Eukaryota</taxon>
        <taxon>Metazoa</taxon>
        <taxon>Ecdysozoa</taxon>
        <taxon>Arthropoda</taxon>
        <taxon>Hexapoda</taxon>
        <taxon>Insecta</taxon>
        <taxon>Pterygota</taxon>
        <taxon>Neoptera</taxon>
        <taxon>Endopterygota</taxon>
        <taxon>Lepidoptera</taxon>
        <taxon>Glossata</taxon>
        <taxon>Ditrysia</taxon>
        <taxon>Tineoidea</taxon>
        <taxon>Psychidae</taxon>
        <taxon>Oiketicinae</taxon>
        <taxon>Eumeta</taxon>
    </lineage>
</organism>
<evidence type="ECO:0000256" key="6">
    <source>
        <dbReference type="ARBA" id="ARBA00022771"/>
    </source>
</evidence>
<evidence type="ECO:0000256" key="11">
    <source>
        <dbReference type="ARBA" id="ARBA00023242"/>
    </source>
</evidence>
<dbReference type="GO" id="GO:0005634">
    <property type="term" value="C:nucleus"/>
    <property type="evidence" value="ECO:0007669"/>
    <property type="project" value="UniProtKB-SubCell"/>
</dbReference>
<dbReference type="Pfam" id="PF01585">
    <property type="entry name" value="G-patch"/>
    <property type="match status" value="1"/>
</dbReference>
<keyword evidence="6 12" id="KW-0863">Zinc-finger</keyword>
<accession>A0A4C1XX99</accession>
<keyword evidence="11" id="KW-0539">Nucleus</keyword>
<reference evidence="17 18" key="1">
    <citation type="journal article" date="2019" name="Commun. Biol.">
        <title>The bagworm genome reveals a unique fibroin gene that provides high tensile strength.</title>
        <authorList>
            <person name="Kono N."/>
            <person name="Nakamura H."/>
            <person name="Ohtoshi R."/>
            <person name="Tomita M."/>
            <person name="Numata K."/>
            <person name="Arakawa K."/>
        </authorList>
    </citation>
    <scope>NUCLEOTIDE SEQUENCE [LARGE SCALE GENOMIC DNA]</scope>
</reference>
<dbReference type="CDD" id="cd20384">
    <property type="entry name" value="Tudor_ZGPAT"/>
    <property type="match status" value="1"/>
</dbReference>
<evidence type="ECO:0000256" key="4">
    <source>
        <dbReference type="ARBA" id="ARBA00022491"/>
    </source>
</evidence>
<keyword evidence="4" id="KW-0678">Repressor</keyword>
<dbReference type="Gene3D" id="2.30.30.1190">
    <property type="match status" value="1"/>
</dbReference>
<keyword evidence="18" id="KW-1185">Reference proteome</keyword>
<dbReference type="OrthoDB" id="5842926at2759"/>
<evidence type="ECO:0000256" key="9">
    <source>
        <dbReference type="ARBA" id="ARBA00023125"/>
    </source>
</evidence>
<evidence type="ECO:0000256" key="10">
    <source>
        <dbReference type="ARBA" id="ARBA00023163"/>
    </source>
</evidence>
<evidence type="ECO:0000256" key="3">
    <source>
        <dbReference type="ARBA" id="ARBA00022414"/>
    </source>
</evidence>
<sequence>MDEKELQTSLSEYRIQLNQVKEALENTKNANEINSLLSLQEDLQQLIQLTQESLNSICKQNEEPSPSEKSYNKTDLDDEYALFMEEMAKTGAIEKDNNAEPSSSKPENCSDDDDIEDELSTLLGMKCAVYYSNEWGGQPTLHNAMVSAVVPKQLNDGFEDLQVQVLFTHPTQAAMVPCPFFLDGDCKFNDEQCRYSHGMVVQLSSLKEAIEPNFNSIKIDSKVLVKLKPPDDDDITLTRKAAEKYYLWYRGSVKKVNLDQKTCLVKLDNSIRSGEKRKSSSDEHNIAFENLFPLNDDDDNAIDSDGSLSDTEYPDLKTFKSDDNKNTLLIEKSLHDCGSALGEWEKHTRGIGSKLMLAMGYVPGTGLGASSDGRLQPVEARVLPVGKSLDHCMEISEKMAGQDPLKLELKLKRIKKREEERNKRAYEREKEKERRNVFNFLNRTLGDKSEDQDTSPNIFSSDIKSSTNKDLNIEKFKITEDVKRVERELNKLKNTLGKHAELTNGYKNIIAQISDKKKELNILKNKEKLITKELTQRKDKKEMTVF</sequence>
<comment type="function">
    <text evidence="1">Transcription repressor.</text>
</comment>
<dbReference type="GO" id="GO:0008270">
    <property type="term" value="F:zinc ion binding"/>
    <property type="evidence" value="ECO:0007669"/>
    <property type="project" value="UniProtKB-KW"/>
</dbReference>
<name>A0A4C1XX99_EUMVA</name>
<evidence type="ECO:0000259" key="15">
    <source>
        <dbReference type="PROSITE" id="PS50103"/>
    </source>
</evidence>
<feature type="region of interest" description="Disordered" evidence="14">
    <location>
        <begin position="92"/>
        <end position="115"/>
    </location>
</feature>
<dbReference type="SMART" id="SM00443">
    <property type="entry name" value="G_patch"/>
    <property type="match status" value="1"/>
</dbReference>
<keyword evidence="10" id="KW-0804">Transcription</keyword>
<comment type="subcellular location">
    <subcellularLocation>
        <location evidence="2">Nucleus</location>
    </subcellularLocation>
</comment>
<evidence type="ECO:0000256" key="14">
    <source>
        <dbReference type="SAM" id="MobiDB-lite"/>
    </source>
</evidence>